<proteinExistence type="predicted"/>
<name>G7V7W2_THELD</name>
<dbReference type="Gene3D" id="3.30.360.80">
    <property type="match status" value="1"/>
</dbReference>
<keyword evidence="3 7" id="KW-0347">Helicase</keyword>
<dbReference type="Gene3D" id="3.40.50.10810">
    <property type="entry name" value="Tandem AAA-ATPase domain"/>
    <property type="match status" value="1"/>
</dbReference>
<keyword evidence="4" id="KW-0067">ATP-binding</keyword>
<dbReference type="Pfam" id="PF00271">
    <property type="entry name" value="Helicase_C"/>
    <property type="match status" value="1"/>
</dbReference>
<accession>G7V7W2</accession>
<dbReference type="GO" id="GO:0005524">
    <property type="term" value="F:ATP binding"/>
    <property type="evidence" value="ECO:0007669"/>
    <property type="project" value="UniProtKB-KW"/>
</dbReference>
<dbReference type="PANTHER" id="PTHR10799">
    <property type="entry name" value="SNF2/RAD54 HELICASE FAMILY"/>
    <property type="match status" value="1"/>
</dbReference>
<dbReference type="PROSITE" id="PS51192">
    <property type="entry name" value="HELICASE_ATP_BIND_1"/>
    <property type="match status" value="1"/>
</dbReference>
<evidence type="ECO:0000259" key="6">
    <source>
        <dbReference type="PROSITE" id="PS51194"/>
    </source>
</evidence>
<dbReference type="InterPro" id="IPR001650">
    <property type="entry name" value="Helicase_C-like"/>
</dbReference>
<dbReference type="PROSITE" id="PS51194">
    <property type="entry name" value="HELICASE_CTER"/>
    <property type="match status" value="1"/>
</dbReference>
<dbReference type="GO" id="GO:0004386">
    <property type="term" value="F:helicase activity"/>
    <property type="evidence" value="ECO:0007669"/>
    <property type="project" value="UniProtKB-KW"/>
</dbReference>
<evidence type="ECO:0000256" key="3">
    <source>
        <dbReference type="ARBA" id="ARBA00022806"/>
    </source>
</evidence>
<feature type="domain" description="Helicase C-terminal" evidence="6">
    <location>
        <begin position="508"/>
        <end position="662"/>
    </location>
</feature>
<dbReference type="STRING" id="580340.Tlie_0463"/>
<dbReference type="Gene3D" id="3.40.50.300">
    <property type="entry name" value="P-loop containing nucleotide triphosphate hydrolases"/>
    <property type="match status" value="1"/>
</dbReference>
<evidence type="ECO:0000313" key="8">
    <source>
        <dbReference type="Proteomes" id="UP000005868"/>
    </source>
</evidence>
<evidence type="ECO:0000256" key="4">
    <source>
        <dbReference type="ARBA" id="ARBA00022840"/>
    </source>
</evidence>
<dbReference type="InterPro" id="IPR000330">
    <property type="entry name" value="SNF2_N"/>
</dbReference>
<sequence>MDTMSQEYLDLQPGRKVAHPELGEGVVVGVEPTGFVRVFFRAIGERQVPAEILREAETWTDRVISSLRPFTPAALERLWLALEAAELPLMESAATLTSAKVDLLPHQVVLVHRVANAQPRRFLIADEVGLGKTIETALILRELASRGELRRALMVVPAGLVDNWRRELNEVFNLDFEVLGTEGDVTDRKSNAFAKHNRLIVSIDTLKRRARVKRLLEAPPWDLVVFDEAHHLSAYKTGKKTKKTENFKLAEALRQHCRDLLLLSATPHQGDHFRFWMLLRLLDPTLFRDEQDMVENRHRLNAVVIRRTKADACTSDGGPLFARRVVHTEGFTLSEDERRFYGALLDYLRDGYDLAAKQGRQGRALGFVMTIFQKIAASSFAAVKATLQRRLLMLTIQEAVERDELLDVDGRDRILKEARDLIREIYDLPDDAVGRAQAEQLLAEAKVQLLKKRKETAAFVKKAESYDDTEIAAAVGEESAATMVSVALPEERRRIQELLEQFPNGMETKTQVLIDALRQLWRVNPREKIVIFTTYLGSIAGLKDAIERTFPGKGVEVLKGGDHGAKLAAQRRFRRKDGPQVLLCTAAGREGINLQFARVLFNYDLPWNPMDLEQRIGRIHRYGQRHTAQVYNLVATDTIEGQIFLLLEEKLHGIAQTLGKVDEHGQVAEDLRAQVLGQLSSRLSYDRLYQEAILDPSLKRTRQELEVAMTNANLAREVVFELFQDLDKFNLGDYKRFDDEGRGMRRLVAFVQRAARLDGGEFRLRGKDVYELVLPGQDALLFTTDRDKALQQEDLNLLGLEHPVVKQWLDRYTSLSPEERALIGNIESNGDETGLITIWQVVVHGKGGQVQQRIVRLGISPTGERSPYLERLSKDLLKACPCRKGVSQDRDTVSRLVNGTASELLHRELVYSGFLPEGASYSSKLLACLEVAL</sequence>
<evidence type="ECO:0000259" key="5">
    <source>
        <dbReference type="PROSITE" id="PS51192"/>
    </source>
</evidence>
<dbReference type="KEGG" id="tli:Tlie_0463"/>
<dbReference type="InterPro" id="IPR014001">
    <property type="entry name" value="Helicase_ATP-bd"/>
</dbReference>
<keyword evidence="8" id="KW-1185">Reference proteome</keyword>
<evidence type="ECO:0000256" key="1">
    <source>
        <dbReference type="ARBA" id="ARBA00022741"/>
    </source>
</evidence>
<dbReference type="Pfam" id="PF00176">
    <property type="entry name" value="SNF2-rel_dom"/>
    <property type="match status" value="1"/>
</dbReference>
<dbReference type="InterPro" id="IPR057342">
    <property type="entry name" value="DEXDc_RapA"/>
</dbReference>
<dbReference type="GO" id="GO:0016787">
    <property type="term" value="F:hydrolase activity"/>
    <property type="evidence" value="ECO:0007669"/>
    <property type="project" value="UniProtKB-KW"/>
</dbReference>
<keyword evidence="1" id="KW-0547">Nucleotide-binding</keyword>
<dbReference type="SMART" id="SM00490">
    <property type="entry name" value="HELICc"/>
    <property type="match status" value="1"/>
</dbReference>
<reference evidence="7 8" key="2">
    <citation type="journal article" date="2012" name="Stand. Genomic Sci.">
        <title>Genome sequence of the moderately thermophilic, amino-acid-degrading and sulfur-reducing bacterium Thermovirga lienii type strain (Cas60314(T)).</title>
        <authorList>
            <person name="Goker M."/>
            <person name="Saunders E."/>
            <person name="Lapidus A."/>
            <person name="Nolan M."/>
            <person name="Lucas S."/>
            <person name="Hammon N."/>
            <person name="Deshpande S."/>
            <person name="Cheng J.F."/>
            <person name="Han C."/>
            <person name="Tapia R."/>
            <person name="Goodwin L.A."/>
            <person name="Pitluck S."/>
            <person name="Liolios K."/>
            <person name="Mavromatis K."/>
            <person name="Pagani I."/>
            <person name="Ivanova N."/>
            <person name="Mikhailova N."/>
            <person name="Pati A."/>
            <person name="Chen A."/>
            <person name="Palaniappan K."/>
            <person name="Land M."/>
            <person name="Chang Y.J."/>
            <person name="Jeffries C.D."/>
            <person name="Brambilla E.M."/>
            <person name="Rohde M."/>
            <person name="Spring S."/>
            <person name="Detter J.C."/>
            <person name="Woyke T."/>
            <person name="Bristow J."/>
            <person name="Eisen J.A."/>
            <person name="Markowitz V."/>
            <person name="Hugenholtz P."/>
            <person name="Kyrpides N.C."/>
            <person name="Klenk H.P."/>
        </authorList>
    </citation>
    <scope>NUCLEOTIDE SEQUENCE [LARGE SCALE GENOMIC DNA]</scope>
    <source>
        <strain evidence="8">ATCC BAA-1197 / DSM 17291 / Cas60314</strain>
    </source>
</reference>
<evidence type="ECO:0000256" key="2">
    <source>
        <dbReference type="ARBA" id="ARBA00022801"/>
    </source>
</evidence>
<dbReference type="EMBL" id="CP003096">
    <property type="protein sequence ID" value="AER66198.1"/>
    <property type="molecule type" value="Genomic_DNA"/>
</dbReference>
<keyword evidence="2" id="KW-0378">Hydrolase</keyword>
<reference evidence="8" key="1">
    <citation type="submission" date="2011-10" db="EMBL/GenBank/DDBJ databases">
        <title>The complete genome of chromosome of Thermovirga lienii DSM 17291.</title>
        <authorList>
            <consortium name="US DOE Joint Genome Institute (JGI-PGF)"/>
            <person name="Lucas S."/>
            <person name="Copeland A."/>
            <person name="Lapidus A."/>
            <person name="Glavina del Rio T."/>
            <person name="Dalin E."/>
            <person name="Tice H."/>
            <person name="Bruce D."/>
            <person name="Goodwin L."/>
            <person name="Pitluck S."/>
            <person name="Peters L."/>
            <person name="Mikhailova N."/>
            <person name="Saunders E."/>
            <person name="Kyrpides N."/>
            <person name="Mavromatis K."/>
            <person name="Ivanova N."/>
            <person name="Last F.I."/>
            <person name="Brettin T."/>
            <person name="Detter J.C."/>
            <person name="Han C."/>
            <person name="Larimer F."/>
            <person name="Land M."/>
            <person name="Hauser L."/>
            <person name="Markowitz V."/>
            <person name="Cheng J.-F."/>
            <person name="Hugenholtz P."/>
            <person name="Woyke T."/>
            <person name="Wu D."/>
            <person name="Spring S."/>
            <person name="Schroeder M."/>
            <person name="Brambilla E.-M."/>
            <person name="Klenk H.-P."/>
            <person name="Eisen J.A."/>
        </authorList>
    </citation>
    <scope>NUCLEOTIDE SEQUENCE [LARGE SCALE GENOMIC DNA]</scope>
    <source>
        <strain evidence="8">ATCC BAA-1197 / DSM 17291 / Cas60314</strain>
    </source>
</reference>
<dbReference type="InterPro" id="IPR027417">
    <property type="entry name" value="P-loop_NTPase"/>
</dbReference>
<dbReference type="SMART" id="SM00487">
    <property type="entry name" value="DEXDc"/>
    <property type="match status" value="1"/>
</dbReference>
<dbReference type="InterPro" id="IPR049730">
    <property type="entry name" value="SNF2/RAD54-like_C"/>
</dbReference>
<dbReference type="AlphaFoldDB" id="G7V7W2"/>
<evidence type="ECO:0000313" key="7">
    <source>
        <dbReference type="EMBL" id="AER66198.1"/>
    </source>
</evidence>
<dbReference type="SUPFAM" id="SSF52540">
    <property type="entry name" value="P-loop containing nucleoside triphosphate hydrolases"/>
    <property type="match status" value="2"/>
</dbReference>
<dbReference type="eggNOG" id="COG0553">
    <property type="taxonomic scope" value="Bacteria"/>
</dbReference>
<dbReference type="HOGENOM" id="CLU_013852_0_0_0"/>
<dbReference type="Proteomes" id="UP000005868">
    <property type="component" value="Chromosome"/>
</dbReference>
<dbReference type="CDD" id="cd18011">
    <property type="entry name" value="DEXDc_RapA"/>
    <property type="match status" value="1"/>
</dbReference>
<gene>
    <name evidence="7" type="ordered locus">Tlie_0463</name>
</gene>
<feature type="domain" description="Helicase ATP-binding" evidence="5">
    <location>
        <begin position="113"/>
        <end position="285"/>
    </location>
</feature>
<dbReference type="InterPro" id="IPR038718">
    <property type="entry name" value="SNF2-like_sf"/>
</dbReference>
<organism evidence="7 8">
    <name type="scientific">Thermovirga lienii (strain ATCC BAA-1197 / DSM 17291 / Cas60314)</name>
    <dbReference type="NCBI Taxonomy" id="580340"/>
    <lineage>
        <taxon>Bacteria</taxon>
        <taxon>Thermotogati</taxon>
        <taxon>Synergistota</taxon>
        <taxon>Synergistia</taxon>
        <taxon>Synergistales</taxon>
        <taxon>Thermovirgaceae</taxon>
        <taxon>Thermovirga</taxon>
    </lineage>
</organism>
<protein>
    <submittedName>
        <fullName evidence="7">Helicase domain protein</fullName>
    </submittedName>
</protein>
<dbReference type="CDD" id="cd18793">
    <property type="entry name" value="SF2_C_SNF"/>
    <property type="match status" value="1"/>
</dbReference>